<organism evidence="7 8">
    <name type="scientific">Sporothrix schenckii (strain ATCC 58251 / de Perez 2211183)</name>
    <name type="common">Rose-picker's disease fungus</name>
    <dbReference type="NCBI Taxonomy" id="1391915"/>
    <lineage>
        <taxon>Eukaryota</taxon>
        <taxon>Fungi</taxon>
        <taxon>Dikarya</taxon>
        <taxon>Ascomycota</taxon>
        <taxon>Pezizomycotina</taxon>
        <taxon>Sordariomycetes</taxon>
        <taxon>Sordariomycetidae</taxon>
        <taxon>Ophiostomatales</taxon>
        <taxon>Ophiostomataceae</taxon>
        <taxon>Sporothrix</taxon>
    </lineage>
</organism>
<evidence type="ECO:0000256" key="1">
    <source>
        <dbReference type="ARBA" id="ARBA00004141"/>
    </source>
</evidence>
<dbReference type="SUPFAM" id="SSF103473">
    <property type="entry name" value="MFS general substrate transporter"/>
    <property type="match status" value="1"/>
</dbReference>
<feature type="transmembrane region" description="Helical" evidence="5">
    <location>
        <begin position="131"/>
        <end position="148"/>
    </location>
</feature>
<reference evidence="8" key="1">
    <citation type="journal article" date="2014" name="Genome Announc.">
        <title>Genome sequence of the pathogenic fungus Sporothrix schenckii (ATCC 58251).</title>
        <authorList>
            <person name="Cuomo C.A."/>
            <person name="Rodriguez-Del Valle N."/>
            <person name="Perez-Sanchez L."/>
            <person name="Abouelleil A."/>
            <person name="Goldberg J."/>
            <person name="Young S."/>
            <person name="Zeng Q."/>
            <person name="Birren B.W."/>
        </authorList>
    </citation>
    <scope>NUCLEOTIDE SEQUENCE [LARGE SCALE GENOMIC DNA]</scope>
    <source>
        <strain evidence="8">ATCC 58251 / de Perez 2211183</strain>
    </source>
</reference>
<dbReference type="EMBL" id="KI440855">
    <property type="protein sequence ID" value="ERS95205.1"/>
    <property type="molecule type" value="Genomic_DNA"/>
</dbReference>
<dbReference type="PANTHER" id="PTHR23501">
    <property type="entry name" value="MAJOR FACILITATOR SUPERFAMILY"/>
    <property type="match status" value="1"/>
</dbReference>
<dbReference type="OrthoDB" id="2587356at2759"/>
<feature type="transmembrane region" description="Helical" evidence="5">
    <location>
        <begin position="427"/>
        <end position="451"/>
    </location>
</feature>
<feature type="transmembrane region" description="Helical" evidence="5">
    <location>
        <begin position="223"/>
        <end position="242"/>
    </location>
</feature>
<evidence type="ECO:0000313" key="8">
    <source>
        <dbReference type="Proteomes" id="UP000018087"/>
    </source>
</evidence>
<feature type="transmembrane region" description="Helical" evidence="5">
    <location>
        <begin position="472"/>
        <end position="490"/>
    </location>
</feature>
<dbReference type="PANTHER" id="PTHR23501:SF195">
    <property type="entry name" value="PEP5"/>
    <property type="match status" value="1"/>
</dbReference>
<feature type="transmembrane region" description="Helical" evidence="5">
    <location>
        <begin position="65"/>
        <end position="93"/>
    </location>
</feature>
<feature type="transmembrane region" description="Helical" evidence="5">
    <location>
        <begin position="294"/>
        <end position="313"/>
    </location>
</feature>
<keyword evidence="8" id="KW-1185">Reference proteome</keyword>
<protein>
    <recommendedName>
        <fullName evidence="6">Major facilitator superfamily (MFS) profile domain-containing protein</fullName>
    </recommendedName>
</protein>
<evidence type="ECO:0000256" key="5">
    <source>
        <dbReference type="SAM" id="Phobius"/>
    </source>
</evidence>
<feature type="transmembrane region" description="Helical" evidence="5">
    <location>
        <begin position="376"/>
        <end position="396"/>
    </location>
</feature>
<dbReference type="eggNOG" id="KOG0254">
    <property type="taxonomic scope" value="Eukaryota"/>
</dbReference>
<dbReference type="InterPro" id="IPR036259">
    <property type="entry name" value="MFS_trans_sf"/>
</dbReference>
<feature type="transmembrane region" description="Helical" evidence="5">
    <location>
        <begin position="99"/>
        <end position="119"/>
    </location>
</feature>
<feature type="transmembrane region" description="Helical" evidence="5">
    <location>
        <begin position="554"/>
        <end position="573"/>
    </location>
</feature>
<dbReference type="Pfam" id="PF07690">
    <property type="entry name" value="MFS_1"/>
    <property type="match status" value="1"/>
</dbReference>
<keyword evidence="4 5" id="KW-0472">Membrane</keyword>
<feature type="transmembrane region" description="Helical" evidence="5">
    <location>
        <begin position="154"/>
        <end position="176"/>
    </location>
</feature>
<comment type="subcellular location">
    <subcellularLocation>
        <location evidence="1">Membrane</location>
        <topology evidence="1">Multi-pass membrane protein</topology>
    </subcellularLocation>
</comment>
<evidence type="ECO:0000256" key="4">
    <source>
        <dbReference type="ARBA" id="ARBA00023136"/>
    </source>
</evidence>
<evidence type="ECO:0000256" key="3">
    <source>
        <dbReference type="ARBA" id="ARBA00022989"/>
    </source>
</evidence>
<dbReference type="AlphaFoldDB" id="U7PKZ9"/>
<feature type="transmembrane region" description="Helical" evidence="5">
    <location>
        <begin position="334"/>
        <end position="356"/>
    </location>
</feature>
<proteinExistence type="predicted"/>
<feature type="transmembrane region" description="Helical" evidence="5">
    <location>
        <begin position="403"/>
        <end position="421"/>
    </location>
</feature>
<accession>U7PKZ9</accession>
<name>U7PKZ9_SPOS1</name>
<dbReference type="Gene3D" id="1.20.1250.20">
    <property type="entry name" value="MFS general substrate transporter like domains"/>
    <property type="match status" value="1"/>
</dbReference>
<dbReference type="Proteomes" id="UP000018087">
    <property type="component" value="Unassembled WGS sequence"/>
</dbReference>
<dbReference type="CDD" id="cd06179">
    <property type="entry name" value="MFS_TRI12_like"/>
    <property type="match status" value="1"/>
</dbReference>
<evidence type="ECO:0000259" key="6">
    <source>
        <dbReference type="PROSITE" id="PS50850"/>
    </source>
</evidence>
<evidence type="ECO:0000256" key="2">
    <source>
        <dbReference type="ARBA" id="ARBA00022692"/>
    </source>
</evidence>
<gene>
    <name evidence="7" type="ORF">HMPREF1624_08416</name>
</gene>
<dbReference type="InterPro" id="IPR020846">
    <property type="entry name" value="MFS_dom"/>
</dbReference>
<dbReference type="PROSITE" id="PS50850">
    <property type="entry name" value="MFS"/>
    <property type="match status" value="1"/>
</dbReference>
<feature type="transmembrane region" description="Helical" evidence="5">
    <location>
        <begin position="254"/>
        <end position="282"/>
    </location>
</feature>
<dbReference type="HOGENOM" id="CLU_000960_25_1_1"/>
<sequence>MAESKSDGVEIQSAAPVEVEPGNTVNKVHAEHTNHHDHANELDVLPIEEEAVRNAVHIHLSWRSWLVVFITCFAIMAQVFVVVAAGSVIAFIVRDLGDASISGWIIQGPLLMQSVLSPIVGRLSDVLDRKFLAAGPPLVAFVGAVVSAKATSMAMLIGGGILIGTTLATIAIVQAIPSEVLPLKYRALANGFAFLGGAVGGLVGSLGAGAVTNASPSGWRSIFWIQAAFHLATSLGLFLFYWPKRPARSAEDRLSVWGYVWACDPVGSLLFVAGATLTLLALDWGGGTYAWSDAHVAAPLAIGLALLVAFGAYEWKGRRDGLLAHVFFRHNANFALSVFAFAVEGWIFYSAVNAVVPQIVLNLGFQTSAWRISIRQLSYTLATMFTSVPITLYATYYKDLKTPLLVTFVLFFVVTVAYANIRPHWNAAQIGISVLAGIGQSGPLTLLVACVQFTAPHAYLSTATGLAFSARAIGGAFGSAVLDAIINGYINSHYAPAVSDAAVQAGLPASSAPALLAAFAAGDVGSADVPGATAAVWAAAVTASRAEYAHAYRLAWSSIIPFVVLATAAVACLRGVKALMTEKVEATVERVEEEATKV</sequence>
<feature type="domain" description="Major facilitator superfamily (MFS) profile" evidence="6">
    <location>
        <begin position="64"/>
        <end position="584"/>
    </location>
</feature>
<dbReference type="GO" id="GO:0022857">
    <property type="term" value="F:transmembrane transporter activity"/>
    <property type="evidence" value="ECO:0007669"/>
    <property type="project" value="InterPro"/>
</dbReference>
<keyword evidence="3 5" id="KW-1133">Transmembrane helix</keyword>
<evidence type="ECO:0000313" key="7">
    <source>
        <dbReference type="EMBL" id="ERS95205.1"/>
    </source>
</evidence>
<keyword evidence="2 5" id="KW-0812">Transmembrane</keyword>
<dbReference type="InterPro" id="IPR011701">
    <property type="entry name" value="MFS"/>
</dbReference>
<feature type="transmembrane region" description="Helical" evidence="5">
    <location>
        <begin position="188"/>
        <end position="211"/>
    </location>
</feature>
<dbReference type="InterPro" id="IPR053791">
    <property type="entry name" value="MFS_Tri12-like"/>
</dbReference>
<dbReference type="GO" id="GO:0005886">
    <property type="term" value="C:plasma membrane"/>
    <property type="evidence" value="ECO:0007669"/>
    <property type="project" value="TreeGrafter"/>
</dbReference>